<dbReference type="OrthoDB" id="3001771at2759"/>
<proteinExistence type="predicted"/>
<evidence type="ECO:0000313" key="1">
    <source>
        <dbReference type="EMBL" id="PPQ98593.1"/>
    </source>
</evidence>
<keyword evidence="2" id="KW-1185">Reference proteome</keyword>
<dbReference type="Proteomes" id="UP000284706">
    <property type="component" value="Unassembled WGS sequence"/>
</dbReference>
<protein>
    <recommendedName>
        <fullName evidence="3">F-box domain-containing protein</fullName>
    </recommendedName>
</protein>
<comment type="caution">
    <text evidence="1">The sequence shown here is derived from an EMBL/GenBank/DDBJ whole genome shotgun (WGS) entry which is preliminary data.</text>
</comment>
<evidence type="ECO:0000313" key="2">
    <source>
        <dbReference type="Proteomes" id="UP000284706"/>
    </source>
</evidence>
<gene>
    <name evidence="1" type="ORF">CVT26_013776</name>
</gene>
<dbReference type="AlphaFoldDB" id="A0A409Y6K9"/>
<accession>A0A409Y6K9</accession>
<reference evidence="1 2" key="1">
    <citation type="journal article" date="2018" name="Evol. Lett.">
        <title>Horizontal gene cluster transfer increased hallucinogenic mushroom diversity.</title>
        <authorList>
            <person name="Reynolds H.T."/>
            <person name="Vijayakumar V."/>
            <person name="Gluck-Thaler E."/>
            <person name="Korotkin H.B."/>
            <person name="Matheny P.B."/>
            <person name="Slot J.C."/>
        </authorList>
    </citation>
    <scope>NUCLEOTIDE SEQUENCE [LARGE SCALE GENOMIC DNA]</scope>
    <source>
        <strain evidence="1 2">SRW20</strain>
    </source>
</reference>
<sequence length="437" mass="49212">MGNRSISEFPAEIHTIILTYLCTTLALERKRTQESLHAHAKPIIFSRYDADCPLPEDVSSPALFPYNIVSVCKLWRDLLIQIPEAWTRIVFDVAHSPTPYLDSFLWSKDLTDLEVVIFNSADIAGLRAYQSETDDILIREWKNVLAIQQAFLPHVSRCKSIIYNLNFASSLPAPDVFLAQPMPHLKVLRLDCKSDDLTLSRVLSGLQTKPSFAVSFPKLELLSLTGIWFMDTVRLAGEEWITQLQVSNTSTLRISDFTFPEDGIYSLDTFMDYLSRMSSKFPILYLHNMSLNFPYTESTSNTEVHRFGPGLHFQSVSTDFLSRFDLLCGRDILLCDLTFQDCQVPVTYNFSAPGSLVLDGIRDSADGASVRNAINCEGSVIWVSNCPTFDDGVLQWLAKPDRTGVPGTIIEEDDIPDSDLYPAPGLKVLCKLVYRKL</sequence>
<organism evidence="1 2">
    <name type="scientific">Gymnopilus dilepis</name>
    <dbReference type="NCBI Taxonomy" id="231916"/>
    <lineage>
        <taxon>Eukaryota</taxon>
        <taxon>Fungi</taxon>
        <taxon>Dikarya</taxon>
        <taxon>Basidiomycota</taxon>
        <taxon>Agaricomycotina</taxon>
        <taxon>Agaricomycetes</taxon>
        <taxon>Agaricomycetidae</taxon>
        <taxon>Agaricales</taxon>
        <taxon>Agaricineae</taxon>
        <taxon>Hymenogastraceae</taxon>
        <taxon>Gymnopilus</taxon>
    </lineage>
</organism>
<dbReference type="STRING" id="231916.A0A409Y6K9"/>
<name>A0A409Y6K9_9AGAR</name>
<dbReference type="InParanoid" id="A0A409Y6K9"/>
<evidence type="ECO:0008006" key="3">
    <source>
        <dbReference type="Google" id="ProtNLM"/>
    </source>
</evidence>
<dbReference type="EMBL" id="NHYE01001105">
    <property type="protein sequence ID" value="PPQ98593.1"/>
    <property type="molecule type" value="Genomic_DNA"/>
</dbReference>